<evidence type="ECO:0000313" key="1">
    <source>
        <dbReference type="EMBL" id="VDN51145.1"/>
    </source>
</evidence>
<reference evidence="1 3" key="2">
    <citation type="submission" date="2018-11" db="EMBL/GenBank/DDBJ databases">
        <authorList>
            <consortium name="Pathogen Informatics"/>
        </authorList>
    </citation>
    <scope>NUCLEOTIDE SEQUENCE [LARGE SCALE GENOMIC DNA]</scope>
</reference>
<reference evidence="4" key="1">
    <citation type="submission" date="2017-02" db="UniProtKB">
        <authorList>
            <consortium name="WormBaseParasite"/>
        </authorList>
    </citation>
    <scope>IDENTIFICATION</scope>
</reference>
<accession>A0A0N4UFK1</accession>
<evidence type="ECO:0000313" key="4">
    <source>
        <dbReference type="WBParaSite" id="DME_0000622101-mRNA-1"/>
    </source>
</evidence>
<dbReference type="Proteomes" id="UP000038040">
    <property type="component" value="Unplaced"/>
</dbReference>
<dbReference type="WBParaSite" id="DME_0000622101-mRNA-1">
    <property type="protein sequence ID" value="DME_0000622101-mRNA-1"/>
    <property type="gene ID" value="DME_0000622101"/>
</dbReference>
<dbReference type="OrthoDB" id="5807583at2759"/>
<dbReference type="AlphaFoldDB" id="A0A0N4UFK1"/>
<dbReference type="Proteomes" id="UP000274756">
    <property type="component" value="Unassembled WGS sequence"/>
</dbReference>
<organism evidence="2 4">
    <name type="scientific">Dracunculus medinensis</name>
    <name type="common">Guinea worm</name>
    <dbReference type="NCBI Taxonomy" id="318479"/>
    <lineage>
        <taxon>Eukaryota</taxon>
        <taxon>Metazoa</taxon>
        <taxon>Ecdysozoa</taxon>
        <taxon>Nematoda</taxon>
        <taxon>Chromadorea</taxon>
        <taxon>Rhabditida</taxon>
        <taxon>Spirurina</taxon>
        <taxon>Dracunculoidea</taxon>
        <taxon>Dracunculidae</taxon>
        <taxon>Dracunculus</taxon>
    </lineage>
</organism>
<evidence type="ECO:0000313" key="3">
    <source>
        <dbReference type="Proteomes" id="UP000274756"/>
    </source>
</evidence>
<name>A0A0N4UFK1_DRAME</name>
<evidence type="ECO:0000313" key="2">
    <source>
        <dbReference type="Proteomes" id="UP000038040"/>
    </source>
</evidence>
<dbReference type="EMBL" id="UYYG01000014">
    <property type="protein sequence ID" value="VDN51145.1"/>
    <property type="molecule type" value="Genomic_DNA"/>
</dbReference>
<gene>
    <name evidence="1" type="ORF">DME_LOCUS1118</name>
</gene>
<proteinExistence type="predicted"/>
<sequence>MSIYLQLKAKFKYQRQHLDVILRYKLIEYRDFPKFNYRWSSLSQKVRNKGALETLSPPTAAYCVALPATITKKALKRTAKRMDETGKKARILENAINSITQRNRNRSIFHSVEQLAKSVTFYHPEFTILNGISQFDFEQINKTELNKK</sequence>
<protein>
    <submittedName>
        <fullName evidence="4">Transposase</fullName>
    </submittedName>
</protein>
<keyword evidence="3" id="KW-1185">Reference proteome</keyword>